<sequence>MTPDLCRQFSMVMGNLRVTSEAVQQECRTSLHDAPTMFIAELNVPGAERWGGGERPIRSAL</sequence>
<comment type="caution">
    <text evidence="1">The sequence shown here is derived from an EMBL/GenBank/DDBJ whole genome shotgun (WGS) entry which is preliminary data.</text>
</comment>
<dbReference type="RefSeq" id="WP_381368115.1">
    <property type="nucleotide sequence ID" value="NZ_JBHSOA010000061.1"/>
</dbReference>
<organism evidence="1 2">
    <name type="scientific">Streptomyces chlorus</name>
    <dbReference type="NCBI Taxonomy" id="887452"/>
    <lineage>
        <taxon>Bacteria</taxon>
        <taxon>Bacillati</taxon>
        <taxon>Actinomycetota</taxon>
        <taxon>Actinomycetes</taxon>
        <taxon>Kitasatosporales</taxon>
        <taxon>Streptomycetaceae</taxon>
        <taxon>Streptomyces</taxon>
    </lineage>
</organism>
<name>A0ABW1E4D5_9ACTN</name>
<gene>
    <name evidence="1" type="ORF">ACFPZI_26835</name>
</gene>
<dbReference type="EMBL" id="JBHSOA010000061">
    <property type="protein sequence ID" value="MFC5855265.1"/>
    <property type="molecule type" value="Genomic_DNA"/>
</dbReference>
<dbReference type="Proteomes" id="UP001596180">
    <property type="component" value="Unassembled WGS sequence"/>
</dbReference>
<evidence type="ECO:0000313" key="2">
    <source>
        <dbReference type="Proteomes" id="UP001596180"/>
    </source>
</evidence>
<reference evidence="2" key="1">
    <citation type="journal article" date="2019" name="Int. J. Syst. Evol. Microbiol.">
        <title>The Global Catalogue of Microorganisms (GCM) 10K type strain sequencing project: providing services to taxonomists for standard genome sequencing and annotation.</title>
        <authorList>
            <consortium name="The Broad Institute Genomics Platform"/>
            <consortium name="The Broad Institute Genome Sequencing Center for Infectious Disease"/>
            <person name="Wu L."/>
            <person name="Ma J."/>
        </authorList>
    </citation>
    <scope>NUCLEOTIDE SEQUENCE [LARGE SCALE GENOMIC DNA]</scope>
    <source>
        <strain evidence="2">JCM 10411</strain>
    </source>
</reference>
<accession>A0ABW1E4D5</accession>
<protein>
    <submittedName>
        <fullName evidence="1">Uncharacterized protein</fullName>
    </submittedName>
</protein>
<proteinExistence type="predicted"/>
<keyword evidence="2" id="KW-1185">Reference proteome</keyword>
<evidence type="ECO:0000313" key="1">
    <source>
        <dbReference type="EMBL" id="MFC5855265.1"/>
    </source>
</evidence>